<dbReference type="InterPro" id="IPR011096">
    <property type="entry name" value="FTP_domain"/>
</dbReference>
<organism evidence="7 8">
    <name type="scientific">Spirosoma terrae</name>
    <dbReference type="NCBI Taxonomy" id="1968276"/>
    <lineage>
        <taxon>Bacteria</taxon>
        <taxon>Pseudomonadati</taxon>
        <taxon>Bacteroidota</taxon>
        <taxon>Cytophagia</taxon>
        <taxon>Cytophagales</taxon>
        <taxon>Cytophagaceae</taxon>
        <taxon>Spirosoma</taxon>
    </lineage>
</organism>
<comment type="caution">
    <text evidence="7">The sequence shown here is derived from an EMBL/GenBank/DDBJ whole genome shotgun (WGS) entry which is preliminary data.</text>
</comment>
<keyword evidence="1" id="KW-0645">Protease</keyword>
<evidence type="ECO:0000313" key="8">
    <source>
        <dbReference type="Proteomes" id="UP000474175"/>
    </source>
</evidence>
<evidence type="ECO:0000259" key="6">
    <source>
        <dbReference type="Pfam" id="PF07504"/>
    </source>
</evidence>
<gene>
    <name evidence="7" type="ORF">GK108_08510</name>
</gene>
<feature type="domain" description="FTP" evidence="6">
    <location>
        <begin position="81"/>
        <end position="127"/>
    </location>
</feature>
<protein>
    <recommendedName>
        <fullName evidence="6">FTP domain-containing protein</fullName>
    </recommendedName>
</protein>
<evidence type="ECO:0000313" key="7">
    <source>
        <dbReference type="EMBL" id="NDU94914.1"/>
    </source>
</evidence>
<dbReference type="EMBL" id="JAAFZH010000003">
    <property type="protein sequence ID" value="NDU94914.1"/>
    <property type="molecule type" value="Genomic_DNA"/>
</dbReference>
<dbReference type="GO" id="GO:0008237">
    <property type="term" value="F:metallopeptidase activity"/>
    <property type="evidence" value="ECO:0007669"/>
    <property type="project" value="UniProtKB-KW"/>
</dbReference>
<dbReference type="RefSeq" id="WP_163945849.1">
    <property type="nucleotide sequence ID" value="NZ_JAAFZH010000003.1"/>
</dbReference>
<evidence type="ECO:0000256" key="4">
    <source>
        <dbReference type="ARBA" id="ARBA00022833"/>
    </source>
</evidence>
<evidence type="ECO:0000256" key="5">
    <source>
        <dbReference type="ARBA" id="ARBA00023049"/>
    </source>
</evidence>
<keyword evidence="5" id="KW-0482">Metalloprotease</keyword>
<keyword evidence="8" id="KW-1185">Reference proteome</keyword>
<accession>A0A6L9L350</accession>
<reference evidence="7 8" key="1">
    <citation type="submission" date="2020-02" db="EMBL/GenBank/DDBJ databases">
        <title>Draft genome sequence of two Spirosoma agri KCTC 52727 and Spirosoma terrae KCTC 52035.</title>
        <authorList>
            <person name="Rojas J."/>
            <person name="Ambika Manirajan B."/>
            <person name="Suarez C."/>
            <person name="Ratering S."/>
            <person name="Schnell S."/>
        </authorList>
    </citation>
    <scope>NUCLEOTIDE SEQUENCE [LARGE SCALE GENOMIC DNA]</scope>
    <source>
        <strain evidence="7 8">KCTC 52035</strain>
    </source>
</reference>
<keyword evidence="2" id="KW-0479">Metal-binding</keyword>
<evidence type="ECO:0000256" key="1">
    <source>
        <dbReference type="ARBA" id="ARBA00022670"/>
    </source>
</evidence>
<dbReference type="Gene3D" id="3.10.450.490">
    <property type="match status" value="1"/>
</dbReference>
<dbReference type="GO" id="GO:0006508">
    <property type="term" value="P:proteolysis"/>
    <property type="evidence" value="ECO:0007669"/>
    <property type="project" value="UniProtKB-KW"/>
</dbReference>
<keyword evidence="4" id="KW-0862">Zinc</keyword>
<evidence type="ECO:0000256" key="2">
    <source>
        <dbReference type="ARBA" id="ARBA00022723"/>
    </source>
</evidence>
<dbReference type="GO" id="GO:0046872">
    <property type="term" value="F:metal ion binding"/>
    <property type="evidence" value="ECO:0007669"/>
    <property type="project" value="UniProtKB-KW"/>
</dbReference>
<dbReference type="Proteomes" id="UP000474175">
    <property type="component" value="Unassembled WGS sequence"/>
</dbReference>
<keyword evidence="3" id="KW-0378">Hydrolase</keyword>
<evidence type="ECO:0000256" key="3">
    <source>
        <dbReference type="ARBA" id="ARBA00022801"/>
    </source>
</evidence>
<name>A0A6L9L350_9BACT</name>
<sequence length="274" mass="31042">MKPSLVHLLVYYFILGGGVTNLVAQPYQPKYLREQNKTFLALTTNATSDGWLDFRPDGEVIDAASFATRFAKAIGMGEGYSLQLVRDRTDVKETRHQHYQLYYKSLLVEGGHLTLHSCNGRLRAAHSRIIDGLDLAVDKAIPEQKALEIALTDRKLTLSDVREHLPKGVLVLANVAGDYAKENYRLTYYFDIYANGKDVDLKQIQEPSRVYVDATTGQLLAKVPLLQKCFNPAHHHESTETNTKMSSTRTQPNWFQPATFNLLYPRSNLYLHSK</sequence>
<dbReference type="Pfam" id="PF07504">
    <property type="entry name" value="FTP"/>
    <property type="match status" value="1"/>
</dbReference>
<proteinExistence type="predicted"/>
<dbReference type="AlphaFoldDB" id="A0A6L9L350"/>